<organism evidence="1 2">
    <name type="scientific">Dallia pectoralis</name>
    <name type="common">Alaska blackfish</name>
    <dbReference type="NCBI Taxonomy" id="75939"/>
    <lineage>
        <taxon>Eukaryota</taxon>
        <taxon>Metazoa</taxon>
        <taxon>Chordata</taxon>
        <taxon>Craniata</taxon>
        <taxon>Vertebrata</taxon>
        <taxon>Euteleostomi</taxon>
        <taxon>Actinopterygii</taxon>
        <taxon>Neopterygii</taxon>
        <taxon>Teleostei</taxon>
        <taxon>Protacanthopterygii</taxon>
        <taxon>Esociformes</taxon>
        <taxon>Umbridae</taxon>
        <taxon>Dallia</taxon>
    </lineage>
</organism>
<proteinExistence type="predicted"/>
<name>A0ACC2HAH1_DALPE</name>
<keyword evidence="2" id="KW-1185">Reference proteome</keyword>
<dbReference type="EMBL" id="CM055731">
    <property type="protein sequence ID" value="KAJ8013003.1"/>
    <property type="molecule type" value="Genomic_DNA"/>
</dbReference>
<protein>
    <submittedName>
        <fullName evidence="1">Uncharacterized protein</fullName>
    </submittedName>
</protein>
<evidence type="ECO:0000313" key="1">
    <source>
        <dbReference type="EMBL" id="KAJ8013003.1"/>
    </source>
</evidence>
<gene>
    <name evidence="1" type="ORF">DPEC_G00048780</name>
</gene>
<reference evidence="1" key="1">
    <citation type="submission" date="2021-05" db="EMBL/GenBank/DDBJ databases">
        <authorList>
            <person name="Pan Q."/>
            <person name="Jouanno E."/>
            <person name="Zahm M."/>
            <person name="Klopp C."/>
            <person name="Cabau C."/>
            <person name="Louis A."/>
            <person name="Berthelot C."/>
            <person name="Parey E."/>
            <person name="Roest Crollius H."/>
            <person name="Montfort J."/>
            <person name="Robinson-Rechavi M."/>
            <person name="Bouchez O."/>
            <person name="Lampietro C."/>
            <person name="Lopez Roques C."/>
            <person name="Donnadieu C."/>
            <person name="Postlethwait J."/>
            <person name="Bobe J."/>
            <person name="Dillon D."/>
            <person name="Chandos A."/>
            <person name="von Hippel F."/>
            <person name="Guiguen Y."/>
        </authorList>
    </citation>
    <scope>NUCLEOTIDE SEQUENCE</scope>
    <source>
        <strain evidence="1">YG-Jan2019</strain>
    </source>
</reference>
<sequence>MSEFELIWRTQNIKLQFQTALTQNIVSLISISAPIQYSSVYMTGGVYLSDWSVTAETPQIILSPPAHLNVRLNS</sequence>
<accession>A0ACC2HAH1</accession>
<dbReference type="Proteomes" id="UP001157502">
    <property type="component" value="Chromosome 4"/>
</dbReference>
<evidence type="ECO:0000313" key="2">
    <source>
        <dbReference type="Proteomes" id="UP001157502"/>
    </source>
</evidence>
<comment type="caution">
    <text evidence="1">The sequence shown here is derived from an EMBL/GenBank/DDBJ whole genome shotgun (WGS) entry which is preliminary data.</text>
</comment>